<feature type="chain" id="PRO_5045864346" evidence="5">
    <location>
        <begin position="26"/>
        <end position="382"/>
    </location>
</feature>
<keyword evidence="3" id="KW-0970">Cilium biogenesis/degradation</keyword>
<evidence type="ECO:0000259" key="7">
    <source>
        <dbReference type="Pfam" id="PF25752"/>
    </source>
</evidence>
<dbReference type="Proteomes" id="UP001307889">
    <property type="component" value="Chromosome 6"/>
</dbReference>
<dbReference type="InterPro" id="IPR011677">
    <property type="entry name" value="TCTN1-3_dom"/>
</dbReference>
<comment type="similarity">
    <text evidence="1">Belongs to the tectonic family.</text>
</comment>
<feature type="domain" description="Tectonic-1-3" evidence="6">
    <location>
        <begin position="172"/>
        <end position="353"/>
    </location>
</feature>
<evidence type="ECO:0000313" key="9">
    <source>
        <dbReference type="Proteomes" id="UP001307889"/>
    </source>
</evidence>
<gene>
    <name evidence="8" type="ORF">NTJ_07889</name>
</gene>
<dbReference type="EMBL" id="AP028914">
    <property type="protein sequence ID" value="BES95080.1"/>
    <property type="molecule type" value="Genomic_DNA"/>
</dbReference>
<dbReference type="InterPro" id="IPR040354">
    <property type="entry name" value="TCTN1-3"/>
</dbReference>
<evidence type="ECO:0000256" key="3">
    <source>
        <dbReference type="ARBA" id="ARBA00022794"/>
    </source>
</evidence>
<evidence type="ECO:0000256" key="2">
    <source>
        <dbReference type="ARBA" id="ARBA00022729"/>
    </source>
</evidence>
<feature type="domain" description="Tectonic-1-3 N-terminal" evidence="7">
    <location>
        <begin position="45"/>
        <end position="88"/>
    </location>
</feature>
<dbReference type="Pfam" id="PF25752">
    <property type="entry name" value="DUF1619_N"/>
    <property type="match status" value="1"/>
</dbReference>
<evidence type="ECO:0000256" key="1">
    <source>
        <dbReference type="ARBA" id="ARBA00007633"/>
    </source>
</evidence>
<dbReference type="PANTHER" id="PTHR14611:SF6">
    <property type="entry name" value="TECTONIC-2"/>
    <property type="match status" value="1"/>
</dbReference>
<dbReference type="Pfam" id="PF07773">
    <property type="entry name" value="TCTN_DUF1619"/>
    <property type="match status" value="1"/>
</dbReference>
<protein>
    <submittedName>
        <fullName evidence="8">Tectonic family member 2</fullName>
    </submittedName>
</protein>
<evidence type="ECO:0000259" key="6">
    <source>
        <dbReference type="Pfam" id="PF07773"/>
    </source>
</evidence>
<dbReference type="PANTHER" id="PTHR14611">
    <property type="entry name" value="TECTONIC FAMILY MEMBER"/>
    <property type="match status" value="1"/>
</dbReference>
<keyword evidence="4" id="KW-0325">Glycoprotein</keyword>
<evidence type="ECO:0000256" key="4">
    <source>
        <dbReference type="ARBA" id="ARBA00023180"/>
    </source>
</evidence>
<proteinExistence type="inferred from homology"/>
<name>A0ABN7AS94_9HEMI</name>
<feature type="signal peptide" evidence="5">
    <location>
        <begin position="1"/>
        <end position="25"/>
    </location>
</feature>
<dbReference type="InterPro" id="IPR057724">
    <property type="entry name" value="TCTN1-3_N"/>
</dbReference>
<evidence type="ECO:0000256" key="5">
    <source>
        <dbReference type="SAM" id="SignalP"/>
    </source>
</evidence>
<reference evidence="8 9" key="1">
    <citation type="submission" date="2023-09" db="EMBL/GenBank/DDBJ databases">
        <title>Nesidiocoris tenuis whole genome shotgun sequence.</title>
        <authorList>
            <person name="Shibata T."/>
            <person name="Shimoda M."/>
            <person name="Kobayashi T."/>
            <person name="Uehara T."/>
        </authorList>
    </citation>
    <scope>NUCLEOTIDE SEQUENCE [LARGE SCALE GENOMIC DNA]</scope>
    <source>
        <strain evidence="8 9">Japan</strain>
    </source>
</reference>
<organism evidence="8 9">
    <name type="scientific">Nesidiocoris tenuis</name>
    <dbReference type="NCBI Taxonomy" id="355587"/>
    <lineage>
        <taxon>Eukaryota</taxon>
        <taxon>Metazoa</taxon>
        <taxon>Ecdysozoa</taxon>
        <taxon>Arthropoda</taxon>
        <taxon>Hexapoda</taxon>
        <taxon>Insecta</taxon>
        <taxon>Pterygota</taxon>
        <taxon>Neoptera</taxon>
        <taxon>Paraneoptera</taxon>
        <taxon>Hemiptera</taxon>
        <taxon>Heteroptera</taxon>
        <taxon>Panheteroptera</taxon>
        <taxon>Cimicomorpha</taxon>
        <taxon>Miridae</taxon>
        <taxon>Dicyphina</taxon>
        <taxon>Nesidiocoris</taxon>
    </lineage>
</organism>
<sequence length="382" mass="43052">MPLCDRLIFLAQLLIVLPCIPSLSGSFEMRSLLFQRRPHSSLELVKEFFNRTLLPACDLTANACDIDCCNDMDCSEDEIQSFRCSKNVDPTTVDPIFADPYYCYGESYLAPVNPVLCYEIENSPYLGRYFLEEKTAGTKKHLESRLEALSVRGLNIFTDQLPLPVPADREPYRYGSPLRYAGGELLTIPTSLLGKGSCSAQVVRYLLDVDNVCNSYADPASCVTDGRFQLSSFLSGDSAEKLWLADIQSGNSRTSVDSAVAVYCGRTDRPFSGYVECDDLPSIMKTRYDRAANACENVVTQLRFDLKWFENRLTLANVTVLLSTVSLSNQLTSVPSRKRSRPTIWQHFQVKYRRDDSLQTMGPAGRPKSYRLNDKLYLHHVQ</sequence>
<accession>A0ABN7AS94</accession>
<evidence type="ECO:0000313" key="8">
    <source>
        <dbReference type="EMBL" id="BES95080.1"/>
    </source>
</evidence>
<keyword evidence="2 5" id="KW-0732">Signal</keyword>
<keyword evidence="9" id="KW-1185">Reference proteome</keyword>